<comment type="caution">
    <text evidence="2">The sequence shown here is derived from an EMBL/GenBank/DDBJ whole genome shotgun (WGS) entry which is preliminary data.</text>
</comment>
<protein>
    <submittedName>
        <fullName evidence="2">Uncharacterized protein</fullName>
    </submittedName>
</protein>
<reference evidence="2" key="1">
    <citation type="submission" date="2018-11" db="EMBL/GenBank/DDBJ databases">
        <authorList>
            <consortium name="Pathogen Informatics"/>
        </authorList>
    </citation>
    <scope>NUCLEOTIDE SEQUENCE</scope>
</reference>
<keyword evidence="1" id="KW-0732">Signal</keyword>
<sequence>MHTHFHLSPSTILLLAASSLGINSRRLLFHSTPLFSASCARAQFASEDMPSSQRMCGRLHSLDVSMPLRQPRIGRLSVPPYSINFSCSENGTVRIFCLSSLAKVGPHPDTSLWCQKMSSLSRLVQQKKPPNLGLSKMRQYAGN</sequence>
<gene>
    <name evidence="2" type="ORF">PXEA_LOCUS17037</name>
</gene>
<feature type="signal peptide" evidence="1">
    <location>
        <begin position="1"/>
        <end position="21"/>
    </location>
</feature>
<name>A0A3S5AGW8_9PLAT</name>
<dbReference type="AlphaFoldDB" id="A0A3S5AGW8"/>
<evidence type="ECO:0000256" key="1">
    <source>
        <dbReference type="SAM" id="SignalP"/>
    </source>
</evidence>
<proteinExistence type="predicted"/>
<feature type="chain" id="PRO_5018647899" evidence="1">
    <location>
        <begin position="22"/>
        <end position="143"/>
    </location>
</feature>
<evidence type="ECO:0000313" key="2">
    <source>
        <dbReference type="EMBL" id="VEL23597.1"/>
    </source>
</evidence>
<keyword evidence="3" id="KW-1185">Reference proteome</keyword>
<accession>A0A3S5AGW8</accession>
<organism evidence="2 3">
    <name type="scientific">Protopolystoma xenopodis</name>
    <dbReference type="NCBI Taxonomy" id="117903"/>
    <lineage>
        <taxon>Eukaryota</taxon>
        <taxon>Metazoa</taxon>
        <taxon>Spiralia</taxon>
        <taxon>Lophotrochozoa</taxon>
        <taxon>Platyhelminthes</taxon>
        <taxon>Monogenea</taxon>
        <taxon>Polyopisthocotylea</taxon>
        <taxon>Polystomatidea</taxon>
        <taxon>Polystomatidae</taxon>
        <taxon>Protopolystoma</taxon>
    </lineage>
</organism>
<dbReference type="EMBL" id="CAAALY010062801">
    <property type="protein sequence ID" value="VEL23597.1"/>
    <property type="molecule type" value="Genomic_DNA"/>
</dbReference>
<evidence type="ECO:0000313" key="3">
    <source>
        <dbReference type="Proteomes" id="UP000784294"/>
    </source>
</evidence>
<dbReference type="Proteomes" id="UP000784294">
    <property type="component" value="Unassembled WGS sequence"/>
</dbReference>